<evidence type="ECO:0000259" key="2">
    <source>
        <dbReference type="PROSITE" id="PS50181"/>
    </source>
</evidence>
<reference evidence="3 4" key="1">
    <citation type="journal article" date="2011" name="PLoS Pathog.">
        <title>Endophytic Life Strategies Decoded by Genome and Transcriptome Analyses of the Mutualistic Root Symbiont Piriformospora indica.</title>
        <authorList>
            <person name="Zuccaro A."/>
            <person name="Lahrmann U."/>
            <person name="Guldener U."/>
            <person name="Langen G."/>
            <person name="Pfiffi S."/>
            <person name="Biedenkopf D."/>
            <person name="Wong P."/>
            <person name="Samans B."/>
            <person name="Grimm C."/>
            <person name="Basiewicz M."/>
            <person name="Murat C."/>
            <person name="Martin F."/>
            <person name="Kogel K.H."/>
        </authorList>
    </citation>
    <scope>NUCLEOTIDE SEQUENCE [LARGE SCALE GENOMIC DNA]</scope>
    <source>
        <strain evidence="3 4">DSM 11827</strain>
    </source>
</reference>
<keyword evidence="4" id="KW-1185">Reference proteome</keyword>
<dbReference type="HOGENOM" id="CLU_422170_0_0_1"/>
<dbReference type="CDD" id="cd09917">
    <property type="entry name" value="F-box_SF"/>
    <property type="match status" value="1"/>
</dbReference>
<sequence>MCPFWSNARYASLATLLAPDYIRVCTLRPMSTGNPGSQQDIEKTLGLLDLPDELLVQILERCCTVDALLSMNETNRRLHRIAAEILNNCIRALDLQGLRFLPHQTGLNVTIGELLQTLEVTTLSWIDAKYKRKVNRLREASGATDTYIFDDIMMCCNQKTRVRRLELFGLDATKQDPVSNSLGRPLEIGHDYSAAHSTFGPISVECYDSGQDLLCLVHKQENMLSGPLHMSLYSLRSLLPHPLALEPVLRVPAHFIDGHLEAVFICGRSIGLLIQNSSDGDCIVVFRWKGTSIFPAIFRLTPINEQILHMIFMDEDHPLVLTAPRLSIEEQDHADEFAFTPVKLRILELQEVHGNISDALTLYATSLLCEGPQFLFPPLKPHVTLDQDISWILPYHPSSPCTSLAVAPHLRPSPLYDPAPHSGVFIIHLGGSSGQGEDEEWQVQVAILKSELMPWRDQERREVEWDSWGRDATRIFQPRPDIDPSNAVDPLKSCFMTWVENYRTAAIAFDYHKEIQLFHVLDFNPYTLRRVKESEACTGTLVTEPWVLQYDSSPFLVNVETCLPFYVVDFDLGDIGLGAGNGEPCMIRLSSTGLLFEKDKLDIEETQVGFCWIDDGIDAYLDEQGGLERNTPSPISSDSSSSSPHSASV</sequence>
<evidence type="ECO:0000256" key="1">
    <source>
        <dbReference type="SAM" id="MobiDB-lite"/>
    </source>
</evidence>
<evidence type="ECO:0000313" key="3">
    <source>
        <dbReference type="EMBL" id="CCA72273.1"/>
    </source>
</evidence>
<comment type="caution">
    <text evidence="3">The sequence shown here is derived from an EMBL/GenBank/DDBJ whole genome shotgun (WGS) entry which is preliminary data.</text>
</comment>
<feature type="region of interest" description="Disordered" evidence="1">
    <location>
        <begin position="624"/>
        <end position="649"/>
    </location>
</feature>
<accession>G4TLT0</accession>
<feature type="compositionally biased region" description="Low complexity" evidence="1">
    <location>
        <begin position="632"/>
        <end position="649"/>
    </location>
</feature>
<protein>
    <recommendedName>
        <fullName evidence="2">F-box domain-containing protein</fullName>
    </recommendedName>
</protein>
<dbReference type="InterPro" id="IPR001810">
    <property type="entry name" value="F-box_dom"/>
</dbReference>
<dbReference type="OrthoDB" id="3224151at2759"/>
<name>G4TLT0_SERID</name>
<dbReference type="InParanoid" id="G4TLT0"/>
<feature type="domain" description="F-box" evidence="2">
    <location>
        <begin position="44"/>
        <end position="93"/>
    </location>
</feature>
<dbReference type="Proteomes" id="UP000007148">
    <property type="component" value="Unassembled WGS sequence"/>
</dbReference>
<dbReference type="AlphaFoldDB" id="G4TLT0"/>
<evidence type="ECO:0000313" key="4">
    <source>
        <dbReference type="Proteomes" id="UP000007148"/>
    </source>
</evidence>
<organism evidence="3 4">
    <name type="scientific">Serendipita indica (strain DSM 11827)</name>
    <name type="common">Root endophyte fungus</name>
    <name type="synonym">Piriformospora indica</name>
    <dbReference type="NCBI Taxonomy" id="1109443"/>
    <lineage>
        <taxon>Eukaryota</taxon>
        <taxon>Fungi</taxon>
        <taxon>Dikarya</taxon>
        <taxon>Basidiomycota</taxon>
        <taxon>Agaricomycotina</taxon>
        <taxon>Agaricomycetes</taxon>
        <taxon>Sebacinales</taxon>
        <taxon>Serendipitaceae</taxon>
        <taxon>Serendipita</taxon>
    </lineage>
</organism>
<proteinExistence type="predicted"/>
<gene>
    <name evidence="3" type="ORF">PIIN_06207</name>
</gene>
<dbReference type="EMBL" id="CAFZ01000156">
    <property type="protein sequence ID" value="CCA72273.1"/>
    <property type="molecule type" value="Genomic_DNA"/>
</dbReference>
<dbReference type="PROSITE" id="PS50181">
    <property type="entry name" value="FBOX"/>
    <property type="match status" value="1"/>
</dbReference>